<evidence type="ECO:0000256" key="3">
    <source>
        <dbReference type="SAM" id="MobiDB-lite"/>
    </source>
</evidence>
<evidence type="ECO:0000256" key="1">
    <source>
        <dbReference type="ARBA" id="ARBA00023125"/>
    </source>
</evidence>
<accession>D7GXY2</accession>
<reference evidence="5 7" key="1">
    <citation type="journal article" date="2008" name="Nature">
        <title>The genome of the model beetle and pest Tribolium castaneum.</title>
        <authorList>
            <consortium name="Tribolium Genome Sequencing Consortium"/>
            <person name="Richards S."/>
            <person name="Gibbs R.A."/>
            <person name="Weinstock G.M."/>
            <person name="Brown S.J."/>
            <person name="Denell R."/>
            <person name="Beeman R.W."/>
            <person name="Gibbs R."/>
            <person name="Beeman R.W."/>
            <person name="Brown S.J."/>
            <person name="Bucher G."/>
            <person name="Friedrich M."/>
            <person name="Grimmelikhuijzen C.J."/>
            <person name="Klingler M."/>
            <person name="Lorenzen M."/>
            <person name="Richards S."/>
            <person name="Roth S."/>
            <person name="Schroder R."/>
            <person name="Tautz D."/>
            <person name="Zdobnov E.M."/>
            <person name="Muzny D."/>
            <person name="Gibbs R.A."/>
            <person name="Weinstock G.M."/>
            <person name="Attaway T."/>
            <person name="Bell S."/>
            <person name="Buhay C.J."/>
            <person name="Chandrabose M.N."/>
            <person name="Chavez D."/>
            <person name="Clerk-Blankenburg K.P."/>
            <person name="Cree A."/>
            <person name="Dao M."/>
            <person name="Davis C."/>
            <person name="Chacko J."/>
            <person name="Dinh H."/>
            <person name="Dugan-Rocha S."/>
            <person name="Fowler G."/>
            <person name="Garner T.T."/>
            <person name="Garnes J."/>
            <person name="Gnirke A."/>
            <person name="Hawes A."/>
            <person name="Hernandez J."/>
            <person name="Hines S."/>
            <person name="Holder M."/>
            <person name="Hume J."/>
            <person name="Jhangiani S.N."/>
            <person name="Joshi V."/>
            <person name="Khan Z.M."/>
            <person name="Jackson L."/>
            <person name="Kovar C."/>
            <person name="Kowis A."/>
            <person name="Lee S."/>
            <person name="Lewis L.R."/>
            <person name="Margolis J."/>
            <person name="Morgan M."/>
            <person name="Nazareth L.V."/>
            <person name="Nguyen N."/>
            <person name="Okwuonu G."/>
            <person name="Parker D."/>
            <person name="Richards S."/>
            <person name="Ruiz S.J."/>
            <person name="Santibanez J."/>
            <person name="Savard J."/>
            <person name="Scherer S.E."/>
            <person name="Schneider B."/>
            <person name="Sodergren E."/>
            <person name="Tautz D."/>
            <person name="Vattahil S."/>
            <person name="Villasana D."/>
            <person name="White C.S."/>
            <person name="Wright R."/>
            <person name="Park Y."/>
            <person name="Beeman R.W."/>
            <person name="Lord J."/>
            <person name="Oppert B."/>
            <person name="Lorenzen M."/>
            <person name="Brown S."/>
            <person name="Wang L."/>
            <person name="Savard J."/>
            <person name="Tautz D."/>
            <person name="Richards S."/>
            <person name="Weinstock G."/>
            <person name="Gibbs R.A."/>
            <person name="Liu Y."/>
            <person name="Worley K."/>
            <person name="Weinstock G."/>
            <person name="Elsik C.G."/>
            <person name="Reese J.T."/>
            <person name="Elhaik E."/>
            <person name="Landan G."/>
            <person name="Graur D."/>
            <person name="Arensburger P."/>
            <person name="Atkinson P."/>
            <person name="Beeman R.W."/>
            <person name="Beidler J."/>
            <person name="Brown S.J."/>
            <person name="Demuth J.P."/>
            <person name="Drury D.W."/>
            <person name="Du Y.Z."/>
            <person name="Fujiwara H."/>
            <person name="Lorenzen M."/>
            <person name="Maselli V."/>
            <person name="Osanai M."/>
            <person name="Park Y."/>
            <person name="Robertson H.M."/>
            <person name="Tu Z."/>
            <person name="Wang J.J."/>
            <person name="Wang S."/>
            <person name="Richards S."/>
            <person name="Song H."/>
            <person name="Zhang L."/>
            <person name="Sodergren E."/>
            <person name="Werner D."/>
            <person name="Stanke M."/>
            <person name="Morgenstern B."/>
            <person name="Solovyev V."/>
            <person name="Kosarev P."/>
            <person name="Brown G."/>
            <person name="Chen H.C."/>
            <person name="Ermolaeva O."/>
            <person name="Hlavina W."/>
            <person name="Kapustin Y."/>
            <person name="Kiryutin B."/>
            <person name="Kitts P."/>
            <person name="Maglott D."/>
            <person name="Pruitt K."/>
            <person name="Sapojnikov V."/>
            <person name="Souvorov A."/>
            <person name="Mackey A.J."/>
            <person name="Waterhouse R.M."/>
            <person name="Wyder S."/>
            <person name="Zdobnov E.M."/>
            <person name="Zdobnov E.M."/>
            <person name="Wyder S."/>
            <person name="Kriventseva E.V."/>
            <person name="Kadowaki T."/>
            <person name="Bork P."/>
            <person name="Aranda M."/>
            <person name="Bao R."/>
            <person name="Beermann A."/>
            <person name="Berns N."/>
            <person name="Bolognesi R."/>
            <person name="Bonneton F."/>
            <person name="Bopp D."/>
            <person name="Brown S.J."/>
            <person name="Bucher G."/>
            <person name="Butts T."/>
            <person name="Chaumot A."/>
            <person name="Denell R.E."/>
            <person name="Ferrier D.E."/>
            <person name="Friedrich M."/>
            <person name="Gordon C.M."/>
            <person name="Jindra M."/>
            <person name="Klingler M."/>
            <person name="Lan Q."/>
            <person name="Lattorff H.M."/>
            <person name="Laudet V."/>
            <person name="von Levetsow C."/>
            <person name="Liu Z."/>
            <person name="Lutz R."/>
            <person name="Lynch J.A."/>
            <person name="da Fonseca R.N."/>
            <person name="Posnien N."/>
            <person name="Reuter R."/>
            <person name="Roth S."/>
            <person name="Savard J."/>
            <person name="Schinko J.B."/>
            <person name="Schmitt C."/>
            <person name="Schoppmeier M."/>
            <person name="Schroder R."/>
            <person name="Shippy T.D."/>
            <person name="Simonnet F."/>
            <person name="Marques-Souza H."/>
            <person name="Tautz D."/>
            <person name="Tomoyasu Y."/>
            <person name="Trauner J."/>
            <person name="Van der Zee M."/>
            <person name="Vervoort M."/>
            <person name="Wittkopp N."/>
            <person name="Wimmer E.A."/>
            <person name="Yang X."/>
            <person name="Jones A.K."/>
            <person name="Sattelle D.B."/>
            <person name="Ebert P.R."/>
            <person name="Nelson D."/>
            <person name="Scott J.G."/>
            <person name="Beeman R.W."/>
            <person name="Muthukrishnan S."/>
            <person name="Kramer K.J."/>
            <person name="Arakane Y."/>
            <person name="Beeman R.W."/>
            <person name="Zhu Q."/>
            <person name="Hogenkamp D."/>
            <person name="Dixit R."/>
            <person name="Oppert B."/>
            <person name="Jiang H."/>
            <person name="Zou Z."/>
            <person name="Marshall J."/>
            <person name="Elpidina E."/>
            <person name="Vinokurov K."/>
            <person name="Oppert C."/>
            <person name="Zou Z."/>
            <person name="Evans J."/>
            <person name="Lu Z."/>
            <person name="Zhao P."/>
            <person name="Sumathipala N."/>
            <person name="Altincicek B."/>
            <person name="Vilcinskas A."/>
            <person name="Williams M."/>
            <person name="Hultmark D."/>
            <person name="Hetru C."/>
            <person name="Jiang H."/>
            <person name="Grimmelikhuijzen C.J."/>
            <person name="Hauser F."/>
            <person name="Cazzamali G."/>
            <person name="Williamson M."/>
            <person name="Park Y."/>
            <person name="Li B."/>
            <person name="Tanaka Y."/>
            <person name="Predel R."/>
            <person name="Neupert S."/>
            <person name="Schachtner J."/>
            <person name="Verleyen P."/>
            <person name="Raible F."/>
            <person name="Bork P."/>
            <person name="Friedrich M."/>
            <person name="Walden K.K."/>
            <person name="Robertson H.M."/>
            <person name="Angeli S."/>
            <person name="Foret S."/>
            <person name="Bucher G."/>
            <person name="Schuetz S."/>
            <person name="Maleszka R."/>
            <person name="Wimmer E.A."/>
            <person name="Beeman R.W."/>
            <person name="Lorenzen M."/>
            <person name="Tomoyasu Y."/>
            <person name="Miller S.C."/>
            <person name="Grossmann D."/>
            <person name="Bucher G."/>
        </authorList>
    </citation>
    <scope>NUCLEOTIDE SEQUENCE [LARGE SCALE GENOMIC DNA]</scope>
    <source>
        <strain evidence="5 7">Georgia GA2</strain>
    </source>
</reference>
<dbReference type="KEGG" id="tca:107398411"/>
<gene>
    <name evidence="5" type="primary">AUGUSTUS-3.0.2_10573</name>
    <name evidence="6" type="synonym">AUGUSTUS-3.0.2_31234</name>
    <name evidence="5" type="ORF">TcasGA2_TC010573</name>
    <name evidence="6" type="ORF">TcasGA2_TC031234</name>
</gene>
<keyword evidence="2" id="KW-0233">DNA recombination</keyword>
<dbReference type="PANTHER" id="PTHR30349:SF41">
    <property type="entry name" value="INTEGRASE_RECOMBINASE PROTEIN MJ0367-RELATED"/>
    <property type="match status" value="1"/>
</dbReference>
<evidence type="ECO:0000313" key="7">
    <source>
        <dbReference type="Proteomes" id="UP000007266"/>
    </source>
</evidence>
<dbReference type="HOGENOM" id="CLU_066947_0_0_1"/>
<dbReference type="CDD" id="cd00397">
    <property type="entry name" value="DNA_BRE_C"/>
    <property type="match status" value="1"/>
</dbReference>
<dbReference type="InterPro" id="IPR050090">
    <property type="entry name" value="Tyrosine_recombinase_XerCD"/>
</dbReference>
<dbReference type="KEGG" id="tca:107398725"/>
<dbReference type="STRING" id="7070.D7GXY2"/>
<keyword evidence="7" id="KW-1185">Reference proteome</keyword>
<dbReference type="InterPro" id="IPR013762">
    <property type="entry name" value="Integrase-like_cat_sf"/>
</dbReference>
<dbReference type="KEGG" id="tca:103315142"/>
<dbReference type="GO" id="GO:0006310">
    <property type="term" value="P:DNA recombination"/>
    <property type="evidence" value="ECO:0000318"/>
    <property type="project" value="GO_Central"/>
</dbReference>
<dbReference type="Pfam" id="PF00589">
    <property type="entry name" value="Phage_integrase"/>
    <property type="match status" value="1"/>
</dbReference>
<dbReference type="PROSITE" id="PS51898">
    <property type="entry name" value="TYR_RECOMBINASE"/>
    <property type="match status" value="1"/>
</dbReference>
<dbReference type="KEGG" id="tca:107398409"/>
<dbReference type="EMBL" id="KQ971357">
    <property type="protein sequence ID" value="KYB26106.1"/>
    <property type="molecule type" value="Genomic_DNA"/>
</dbReference>
<evidence type="ECO:0000256" key="2">
    <source>
        <dbReference type="ARBA" id="ARBA00023172"/>
    </source>
</evidence>
<dbReference type="KEGG" id="tca:107398862"/>
<dbReference type="GO" id="GO:0009009">
    <property type="term" value="F:site-specific recombinase activity"/>
    <property type="evidence" value="ECO:0000318"/>
    <property type="project" value="GO_Central"/>
</dbReference>
<dbReference type="GO" id="GO:0007059">
    <property type="term" value="P:chromosome segregation"/>
    <property type="evidence" value="ECO:0000318"/>
    <property type="project" value="GO_Central"/>
</dbReference>
<dbReference type="EMBL" id="KQ971469">
    <property type="protein sequence ID" value="EFA13621.1"/>
    <property type="molecule type" value="Genomic_DNA"/>
</dbReference>
<dbReference type="OrthoDB" id="6782577at2759"/>
<sequence length="352" mass="39766">MDFSSENEIDAIASAAVSNLLPAKSRPQYEKTYLQFRQWCSMKKIDQVTENVLLAYLEEKSTTLKPPTLWALYAMLKATLNVKENIDTRKFPKLVPYLKSKSVGYRSKKSQILDKEDISKFINEADDKIYLLMKTVLILGISGALRREELVKMKLTDIEDKQSVLIVKVPDTKTHCERIFTVSNLENIEIVRKYRALRPPRATSDRLFLKYTNGKCVNQNVGINKIGEIPSLIAKWLNKDEPKKYTGHCFRRSSATLLANAGGDLISIKRHGGWRSSTVAESYIEDSLNNKIEIANKIQPSSSTEENKITQPSTSASFNGENNFHLQASSLRPLGINGGTFSSCTFNFHMSK</sequence>
<evidence type="ECO:0000313" key="6">
    <source>
        <dbReference type="EMBL" id="KYB26106.1"/>
    </source>
</evidence>
<keyword evidence="1" id="KW-0238">DNA-binding</keyword>
<dbReference type="InParanoid" id="D7GXY2"/>
<feature type="region of interest" description="Disordered" evidence="3">
    <location>
        <begin position="298"/>
        <end position="318"/>
    </location>
</feature>
<reference evidence="5 7" key="2">
    <citation type="journal article" date="2010" name="Nucleic Acids Res.">
        <title>BeetleBase in 2010: revisions to provide comprehensive genomic information for Tribolium castaneum.</title>
        <authorList>
            <person name="Kim H.S."/>
            <person name="Murphy T."/>
            <person name="Xia J."/>
            <person name="Caragea D."/>
            <person name="Park Y."/>
            <person name="Beeman R.W."/>
            <person name="Lorenzen M.D."/>
            <person name="Butcher S."/>
            <person name="Manak J.R."/>
            <person name="Brown S.J."/>
        </authorList>
    </citation>
    <scope>NUCLEOTIDE SEQUENCE [LARGE SCALE GENOMIC DNA]</scope>
    <source>
        <strain evidence="5 7">Georgia GA2</strain>
    </source>
</reference>
<dbReference type="Gene3D" id="1.10.443.10">
    <property type="entry name" value="Intergrase catalytic core"/>
    <property type="match status" value="1"/>
</dbReference>
<dbReference type="AlphaFoldDB" id="D7GXY2"/>
<dbReference type="Proteomes" id="UP000007266">
    <property type="component" value="Linkage group 8"/>
</dbReference>
<dbReference type="PANTHER" id="PTHR30349">
    <property type="entry name" value="PHAGE INTEGRASE-RELATED"/>
    <property type="match status" value="1"/>
</dbReference>
<dbReference type="KEGG" id="tca:107397588"/>
<name>D7GXY2_TRICA</name>
<protein>
    <recommendedName>
        <fullName evidence="4">Tyr recombinase domain-containing protein</fullName>
    </recommendedName>
</protein>
<organism evidence="5 7">
    <name type="scientific">Tribolium castaneum</name>
    <name type="common">Red flour beetle</name>
    <dbReference type="NCBI Taxonomy" id="7070"/>
    <lineage>
        <taxon>Eukaryota</taxon>
        <taxon>Metazoa</taxon>
        <taxon>Ecdysozoa</taxon>
        <taxon>Arthropoda</taxon>
        <taxon>Hexapoda</taxon>
        <taxon>Insecta</taxon>
        <taxon>Pterygota</taxon>
        <taxon>Neoptera</taxon>
        <taxon>Endopterygota</taxon>
        <taxon>Coleoptera</taxon>
        <taxon>Polyphaga</taxon>
        <taxon>Cucujiformia</taxon>
        <taxon>Tenebrionidae</taxon>
        <taxon>Tenebrionidae incertae sedis</taxon>
        <taxon>Tribolium</taxon>
    </lineage>
</organism>
<dbReference type="SUPFAM" id="SSF56349">
    <property type="entry name" value="DNA breaking-rejoining enzymes"/>
    <property type="match status" value="1"/>
</dbReference>
<evidence type="ECO:0000259" key="4">
    <source>
        <dbReference type="PROSITE" id="PS51898"/>
    </source>
</evidence>
<dbReference type="KEGG" id="tca:107397399"/>
<dbReference type="KEGG" id="tca:107397752"/>
<evidence type="ECO:0000313" key="5">
    <source>
        <dbReference type="EMBL" id="EFA13621.1"/>
    </source>
</evidence>
<dbReference type="GO" id="GO:0003677">
    <property type="term" value="F:DNA binding"/>
    <property type="evidence" value="ECO:0007669"/>
    <property type="project" value="UniProtKB-KW"/>
</dbReference>
<dbReference type="KEGG" id="tca:107397897"/>
<feature type="domain" description="Tyr recombinase" evidence="4">
    <location>
        <begin position="108"/>
        <end position="296"/>
    </location>
</feature>
<dbReference type="OMA" id="NCTINFY"/>
<dbReference type="InterPro" id="IPR002104">
    <property type="entry name" value="Integrase_catalytic"/>
</dbReference>
<reference evidence="5" key="3">
    <citation type="submission" date="2014-11" db="EMBL/GenBank/DDBJ databases">
        <title>Tools and pipelines for BioNano data: molecule assembly pipeline and FASTA super scaffolding tool.</title>
        <authorList>
            <person name="Shelton J.M."/>
            <person name="Herndon N."/>
            <person name="Coleman C."/>
            <person name="Lu N."/>
            <person name="Brown S.J."/>
        </authorList>
    </citation>
    <scope>NUCLEOTIDE SEQUENCE</scope>
    <source>
        <strain evidence="5">Georgia GA2</strain>
    </source>
</reference>
<proteinExistence type="predicted"/>
<dbReference type="KEGG" id="tca:107398308"/>
<dbReference type="eggNOG" id="ENOG502QTIN">
    <property type="taxonomic scope" value="Eukaryota"/>
</dbReference>
<dbReference type="InterPro" id="IPR011010">
    <property type="entry name" value="DNA_brk_join_enz"/>
</dbReference>